<comment type="caution">
    <text evidence="2">The sequence shown here is derived from an EMBL/GenBank/DDBJ whole genome shotgun (WGS) entry which is preliminary data.</text>
</comment>
<evidence type="ECO:0000313" key="3">
    <source>
        <dbReference type="Proteomes" id="UP001589776"/>
    </source>
</evidence>
<name>A0ABV6DIV7_9BACL</name>
<feature type="region of interest" description="Disordered" evidence="1">
    <location>
        <begin position="1"/>
        <end position="49"/>
    </location>
</feature>
<gene>
    <name evidence="2" type="ORF">ACFFK0_08785</name>
</gene>
<dbReference type="EMBL" id="JBHLWN010000031">
    <property type="protein sequence ID" value="MFC0212557.1"/>
    <property type="molecule type" value="Genomic_DNA"/>
</dbReference>
<dbReference type="Proteomes" id="UP001589776">
    <property type="component" value="Unassembled WGS sequence"/>
</dbReference>
<accession>A0ABV6DIV7</accession>
<organism evidence="2 3">
    <name type="scientific">Paenibacillus chartarius</name>
    <dbReference type="NCBI Taxonomy" id="747481"/>
    <lineage>
        <taxon>Bacteria</taxon>
        <taxon>Bacillati</taxon>
        <taxon>Bacillota</taxon>
        <taxon>Bacilli</taxon>
        <taxon>Bacillales</taxon>
        <taxon>Paenibacillaceae</taxon>
        <taxon>Paenibacillus</taxon>
    </lineage>
</organism>
<evidence type="ECO:0000256" key="1">
    <source>
        <dbReference type="SAM" id="MobiDB-lite"/>
    </source>
</evidence>
<dbReference type="Pfam" id="PF13797">
    <property type="entry name" value="Post_transc_reg"/>
    <property type="match status" value="1"/>
</dbReference>
<dbReference type="InterPro" id="IPR025716">
    <property type="entry name" value="Post-transcriptional_regulator"/>
</dbReference>
<dbReference type="RefSeq" id="WP_377469743.1">
    <property type="nucleotide sequence ID" value="NZ_JBHLWN010000031.1"/>
</dbReference>
<reference evidence="2 3" key="1">
    <citation type="submission" date="2024-09" db="EMBL/GenBank/DDBJ databases">
        <authorList>
            <person name="Sun Q."/>
            <person name="Mori K."/>
        </authorList>
    </citation>
    <scope>NUCLEOTIDE SEQUENCE [LARGE SCALE GENOMIC DNA]</scope>
    <source>
        <strain evidence="2 3">CCM 7759</strain>
    </source>
</reference>
<protein>
    <submittedName>
        <fullName evidence="2">Post-transcriptional regulator</fullName>
    </submittedName>
</protein>
<evidence type="ECO:0000313" key="2">
    <source>
        <dbReference type="EMBL" id="MFC0212557.1"/>
    </source>
</evidence>
<keyword evidence="3" id="KW-1185">Reference proteome</keyword>
<sequence>MNERDDVIPADGAAEGATEEAPEGAEQAGENRQNDQADGETGGELLSDGELNEMIEHICNSKAEEFRMLGYEHVTGREVWDCVSDKYEKKGYPPLHQIVNDILSLKSTQFMNWMTMSIYRSAQS</sequence>
<proteinExistence type="predicted"/>